<reference evidence="1" key="1">
    <citation type="submission" date="2023-04" db="EMBL/GenBank/DDBJ databases">
        <title>Ambrosiozyma monospora NBRC 1965.</title>
        <authorList>
            <person name="Ichikawa N."/>
            <person name="Sato H."/>
            <person name="Tonouchi N."/>
        </authorList>
    </citation>
    <scope>NUCLEOTIDE SEQUENCE</scope>
    <source>
        <strain evidence="1">NBRC 1965</strain>
    </source>
</reference>
<dbReference type="AlphaFoldDB" id="A0A9W7DIJ3"/>
<dbReference type="Proteomes" id="UP001165063">
    <property type="component" value="Unassembled WGS sequence"/>
</dbReference>
<keyword evidence="2" id="KW-1185">Reference proteome</keyword>
<sequence length="88" mass="10061">MLNISPGGRLPKPKRSNSFKFTFDEDLQHHLTVSSTRLLESQGKQQLQEIMTQILSVQQGLDSMSKLMEAQNKSMSKLMEEQNKPLLE</sequence>
<dbReference type="EMBL" id="BSXU01004962">
    <property type="protein sequence ID" value="GMG49229.1"/>
    <property type="molecule type" value="Genomic_DNA"/>
</dbReference>
<protein>
    <submittedName>
        <fullName evidence="1">Unnamed protein product</fullName>
    </submittedName>
</protein>
<comment type="caution">
    <text evidence="1">The sequence shown here is derived from an EMBL/GenBank/DDBJ whole genome shotgun (WGS) entry which is preliminary data.</text>
</comment>
<evidence type="ECO:0000313" key="2">
    <source>
        <dbReference type="Proteomes" id="UP001165063"/>
    </source>
</evidence>
<accession>A0A9W7DIJ3</accession>
<organism evidence="1 2">
    <name type="scientific">Ambrosiozyma monospora</name>
    <name type="common">Yeast</name>
    <name type="synonym">Endomycopsis monosporus</name>
    <dbReference type="NCBI Taxonomy" id="43982"/>
    <lineage>
        <taxon>Eukaryota</taxon>
        <taxon>Fungi</taxon>
        <taxon>Dikarya</taxon>
        <taxon>Ascomycota</taxon>
        <taxon>Saccharomycotina</taxon>
        <taxon>Pichiomycetes</taxon>
        <taxon>Pichiales</taxon>
        <taxon>Pichiaceae</taxon>
        <taxon>Ambrosiozyma</taxon>
    </lineage>
</organism>
<evidence type="ECO:0000313" key="1">
    <source>
        <dbReference type="EMBL" id="GMG49229.1"/>
    </source>
</evidence>
<name>A0A9W7DIJ3_AMBMO</name>
<proteinExistence type="predicted"/>
<gene>
    <name evidence="1" type="ORF">Amon01_000708900</name>
</gene>